<feature type="transmembrane region" description="Helical" evidence="8">
    <location>
        <begin position="198"/>
        <end position="218"/>
    </location>
</feature>
<feature type="transmembrane region" description="Helical" evidence="8">
    <location>
        <begin position="98"/>
        <end position="119"/>
    </location>
</feature>
<keyword evidence="10" id="KW-1185">Reference proteome</keyword>
<evidence type="ECO:0000256" key="7">
    <source>
        <dbReference type="ARBA" id="ARBA00023136"/>
    </source>
</evidence>
<evidence type="ECO:0000256" key="3">
    <source>
        <dbReference type="ARBA" id="ARBA00022448"/>
    </source>
</evidence>
<feature type="transmembrane region" description="Helical" evidence="8">
    <location>
        <begin position="156"/>
        <end position="177"/>
    </location>
</feature>
<protein>
    <submittedName>
        <fullName evidence="9">Putative siderophore transport system permease protein YfhA</fullName>
    </submittedName>
</protein>
<evidence type="ECO:0000256" key="4">
    <source>
        <dbReference type="ARBA" id="ARBA00022475"/>
    </source>
</evidence>
<dbReference type="GO" id="GO:0033214">
    <property type="term" value="P:siderophore-iron import into cell"/>
    <property type="evidence" value="ECO:0007669"/>
    <property type="project" value="TreeGrafter"/>
</dbReference>
<sequence>MNMLEKSPTHLRSYRLTVILIAAIILVFVILLSIMVGTVQFTVHEIFGLLKGELRGELVNQIIVNVRMPRVFTGVFVGMNLAVAGVLLQGILRNPMASPNIIGVNAGAGLAAVIIMTVVPGKIGAIPIASFTGALAAAFLIYLLSNTSGKSSTVHIVLAGIAVSNLMNAVTSGLMMINSDLLEITYSWLLGSLSGRSWTAVNTIWPYSVIALMAALFISPKVNLFGLGDEMASSIGLPVRFYRILIMLVAAVLAGSAVSVAGTIGFVGLIAPHSARLLIGNDHRYLVPLSAIFGAILLIASDTVARTVFQPVELSVGIITSILGAPFFLLLLYKKGKERQI</sequence>
<comment type="caution">
    <text evidence="9">The sequence shown here is derived from an EMBL/GenBank/DDBJ whole genome shotgun (WGS) entry which is preliminary data.</text>
</comment>
<feature type="transmembrane region" description="Helical" evidence="8">
    <location>
        <begin position="126"/>
        <end position="144"/>
    </location>
</feature>
<comment type="similarity">
    <text evidence="2">Belongs to the binding-protein-dependent transport system permease family. FecCD subfamily.</text>
</comment>
<dbReference type="GO" id="GO:0022857">
    <property type="term" value="F:transmembrane transporter activity"/>
    <property type="evidence" value="ECO:0007669"/>
    <property type="project" value="InterPro"/>
</dbReference>
<evidence type="ECO:0000313" key="10">
    <source>
        <dbReference type="Proteomes" id="UP000070539"/>
    </source>
</evidence>
<evidence type="ECO:0000256" key="5">
    <source>
        <dbReference type="ARBA" id="ARBA00022692"/>
    </source>
</evidence>
<reference evidence="9 10" key="1">
    <citation type="submission" date="2016-01" db="EMBL/GenBank/DDBJ databases">
        <title>Genome sequence of Clostridium neopropionicum X4, DSM-3847.</title>
        <authorList>
            <person name="Poehlein A."/>
            <person name="Beck M.H."/>
            <person name="Bengelsdorf F.R."/>
            <person name="Daniel R."/>
            <person name="Duerre P."/>
        </authorList>
    </citation>
    <scope>NUCLEOTIDE SEQUENCE [LARGE SCALE GENOMIC DNA]</scope>
    <source>
        <strain evidence="9 10">DSM-3847</strain>
    </source>
</reference>
<feature type="transmembrane region" description="Helical" evidence="8">
    <location>
        <begin position="71"/>
        <end position="92"/>
    </location>
</feature>
<name>A0A136WBE4_9FIRM</name>
<evidence type="ECO:0000256" key="6">
    <source>
        <dbReference type="ARBA" id="ARBA00022989"/>
    </source>
</evidence>
<dbReference type="Pfam" id="PF01032">
    <property type="entry name" value="FecCD"/>
    <property type="match status" value="1"/>
</dbReference>
<dbReference type="InterPro" id="IPR037294">
    <property type="entry name" value="ABC_BtuC-like"/>
</dbReference>
<dbReference type="FunFam" id="1.10.3470.10:FF:000001">
    <property type="entry name" value="Vitamin B12 ABC transporter permease BtuC"/>
    <property type="match status" value="1"/>
</dbReference>
<dbReference type="STRING" id="36847.CLNEO_28330"/>
<evidence type="ECO:0000313" key="9">
    <source>
        <dbReference type="EMBL" id="KXL51766.1"/>
    </source>
</evidence>
<dbReference type="Gene3D" id="1.10.3470.10">
    <property type="entry name" value="ABC transporter involved in vitamin B12 uptake, BtuC"/>
    <property type="match status" value="1"/>
</dbReference>
<comment type="subcellular location">
    <subcellularLocation>
        <location evidence="1">Cell membrane</location>
        <topology evidence="1">Multi-pass membrane protein</topology>
    </subcellularLocation>
</comment>
<organism evidence="9 10">
    <name type="scientific">Anaerotignum neopropionicum</name>
    <dbReference type="NCBI Taxonomy" id="36847"/>
    <lineage>
        <taxon>Bacteria</taxon>
        <taxon>Bacillati</taxon>
        <taxon>Bacillota</taxon>
        <taxon>Clostridia</taxon>
        <taxon>Lachnospirales</taxon>
        <taxon>Anaerotignaceae</taxon>
        <taxon>Anaerotignum</taxon>
    </lineage>
</organism>
<evidence type="ECO:0000256" key="1">
    <source>
        <dbReference type="ARBA" id="ARBA00004651"/>
    </source>
</evidence>
<feature type="transmembrane region" description="Helical" evidence="8">
    <location>
        <begin position="20"/>
        <end position="50"/>
    </location>
</feature>
<evidence type="ECO:0000256" key="2">
    <source>
        <dbReference type="ARBA" id="ARBA00007935"/>
    </source>
</evidence>
<dbReference type="AlphaFoldDB" id="A0A136WBE4"/>
<evidence type="ECO:0000256" key="8">
    <source>
        <dbReference type="SAM" id="Phobius"/>
    </source>
</evidence>
<dbReference type="Proteomes" id="UP000070539">
    <property type="component" value="Unassembled WGS sequence"/>
</dbReference>
<dbReference type="PANTHER" id="PTHR30472">
    <property type="entry name" value="FERRIC ENTEROBACTIN TRANSPORT SYSTEM PERMEASE PROTEIN"/>
    <property type="match status" value="1"/>
</dbReference>
<keyword evidence="3" id="KW-0813">Transport</keyword>
<proteinExistence type="inferred from homology"/>
<feature type="transmembrane region" description="Helical" evidence="8">
    <location>
        <begin position="312"/>
        <end position="333"/>
    </location>
</feature>
<dbReference type="EMBL" id="LRVM01000015">
    <property type="protein sequence ID" value="KXL51766.1"/>
    <property type="molecule type" value="Genomic_DNA"/>
</dbReference>
<feature type="transmembrane region" description="Helical" evidence="8">
    <location>
        <begin position="241"/>
        <end position="271"/>
    </location>
</feature>
<accession>A0A136WBE4</accession>
<dbReference type="PANTHER" id="PTHR30472:SF68">
    <property type="entry name" value="FERRICHROME TRANSPORT SYSTEM PERMEASE PROTEIN FHUB"/>
    <property type="match status" value="1"/>
</dbReference>
<keyword evidence="5 8" id="KW-0812">Transmembrane</keyword>
<dbReference type="InterPro" id="IPR000522">
    <property type="entry name" value="ABC_transptr_permease_BtuC"/>
</dbReference>
<keyword evidence="6 8" id="KW-1133">Transmembrane helix</keyword>
<keyword evidence="7 8" id="KW-0472">Membrane</keyword>
<dbReference type="CDD" id="cd06550">
    <property type="entry name" value="TM_ABC_iron-siderophores_like"/>
    <property type="match status" value="1"/>
</dbReference>
<keyword evidence="4" id="KW-1003">Cell membrane</keyword>
<dbReference type="PATRIC" id="fig|36847.3.peg.3312"/>
<feature type="transmembrane region" description="Helical" evidence="8">
    <location>
        <begin position="283"/>
        <end position="300"/>
    </location>
</feature>
<gene>
    <name evidence="9" type="primary">yfhA</name>
    <name evidence="9" type="ORF">CLNEO_28330</name>
</gene>
<dbReference type="SUPFAM" id="SSF81345">
    <property type="entry name" value="ABC transporter involved in vitamin B12 uptake, BtuC"/>
    <property type="match status" value="1"/>
</dbReference>
<dbReference type="GO" id="GO:0005886">
    <property type="term" value="C:plasma membrane"/>
    <property type="evidence" value="ECO:0007669"/>
    <property type="project" value="UniProtKB-SubCell"/>
</dbReference>